<keyword evidence="12" id="KW-1185">Reference proteome</keyword>
<dbReference type="Proteomes" id="UP000593567">
    <property type="component" value="Unassembled WGS sequence"/>
</dbReference>
<evidence type="ECO:0000256" key="2">
    <source>
        <dbReference type="ARBA" id="ARBA00022692"/>
    </source>
</evidence>
<dbReference type="PANTHER" id="PTHR24269">
    <property type="entry name" value="KREMEN PROTEIN"/>
    <property type="match status" value="1"/>
</dbReference>
<keyword evidence="3" id="KW-0732">Signal</keyword>
<sequence>MSHTVTQQQLILPVKPTDLYTELGVSACVYFRSHCKPYGDVAGVNVTGSYNVSQLIPDIPSVHYLGCWNSKDSNLMSTHSTNSSSNSPSLCRDTCFLEEFKYATLRDGQVCECTNSYQEGGRSAESACDVPCPGDASYMCGGSERSSVYTTGLYGVSVTSLLEPQIPGTRFEFSCVAGYQPIVEDGNNITECDITDRKWTTEGFYCRRELIYSADKSWFFSILLN</sequence>
<keyword evidence="5" id="KW-0472">Membrane</keyword>
<evidence type="ECO:0000313" key="11">
    <source>
        <dbReference type="EMBL" id="KAF6038891.1"/>
    </source>
</evidence>
<dbReference type="PROSITE" id="PS51212">
    <property type="entry name" value="WSC"/>
    <property type="match status" value="1"/>
</dbReference>
<keyword evidence="2" id="KW-0812">Transmembrane</keyword>
<evidence type="ECO:0008006" key="13">
    <source>
        <dbReference type="Google" id="ProtNLM"/>
    </source>
</evidence>
<evidence type="ECO:0000256" key="5">
    <source>
        <dbReference type="ARBA" id="ARBA00023136"/>
    </source>
</evidence>
<keyword evidence="6" id="KW-1015">Disulfide bond</keyword>
<keyword evidence="7" id="KW-0325">Glycoprotein</keyword>
<dbReference type="PANTHER" id="PTHR24269:SF16">
    <property type="entry name" value="PROTEIN SLG1"/>
    <property type="match status" value="1"/>
</dbReference>
<dbReference type="SMART" id="SM00321">
    <property type="entry name" value="WSC"/>
    <property type="match status" value="1"/>
</dbReference>
<evidence type="ECO:0000256" key="3">
    <source>
        <dbReference type="ARBA" id="ARBA00022729"/>
    </source>
</evidence>
<feature type="domain" description="Sushi" evidence="9">
    <location>
        <begin position="138"/>
        <end position="208"/>
    </location>
</feature>
<reference evidence="11" key="1">
    <citation type="submission" date="2020-06" db="EMBL/GenBank/DDBJ databases">
        <title>Draft genome of Bugula neritina, a colonial animal packing powerful symbionts and potential medicines.</title>
        <authorList>
            <person name="Rayko M."/>
        </authorList>
    </citation>
    <scope>NUCLEOTIDE SEQUENCE [LARGE SCALE GENOMIC DNA]</scope>
    <source>
        <strain evidence="11">Kwan_BN1</strain>
    </source>
</reference>
<keyword evidence="4" id="KW-1133">Transmembrane helix</keyword>
<comment type="caution">
    <text evidence="8">Lacks conserved residue(s) required for the propagation of feature annotation.</text>
</comment>
<evidence type="ECO:0000256" key="6">
    <source>
        <dbReference type="ARBA" id="ARBA00023157"/>
    </source>
</evidence>
<dbReference type="PROSITE" id="PS50923">
    <property type="entry name" value="SUSHI"/>
    <property type="match status" value="1"/>
</dbReference>
<name>A0A7J7KL90_BUGNE</name>
<evidence type="ECO:0000256" key="1">
    <source>
        <dbReference type="ARBA" id="ARBA00004167"/>
    </source>
</evidence>
<comment type="caution">
    <text evidence="11">The sequence shown here is derived from an EMBL/GenBank/DDBJ whole genome shotgun (WGS) entry which is preliminary data.</text>
</comment>
<dbReference type="OrthoDB" id="10043391at2759"/>
<dbReference type="InterPro" id="IPR051836">
    <property type="entry name" value="Kremen_rcpt"/>
</dbReference>
<accession>A0A7J7KL90</accession>
<keyword evidence="8" id="KW-0768">Sushi</keyword>
<evidence type="ECO:0000259" key="9">
    <source>
        <dbReference type="PROSITE" id="PS50923"/>
    </source>
</evidence>
<evidence type="ECO:0000256" key="7">
    <source>
        <dbReference type="ARBA" id="ARBA00023180"/>
    </source>
</evidence>
<dbReference type="GO" id="GO:0005886">
    <property type="term" value="C:plasma membrane"/>
    <property type="evidence" value="ECO:0007669"/>
    <property type="project" value="TreeGrafter"/>
</dbReference>
<evidence type="ECO:0000256" key="4">
    <source>
        <dbReference type="ARBA" id="ARBA00022989"/>
    </source>
</evidence>
<dbReference type="InterPro" id="IPR002889">
    <property type="entry name" value="WSC_carb-bd"/>
</dbReference>
<dbReference type="InterPro" id="IPR000436">
    <property type="entry name" value="Sushi_SCR_CCP_dom"/>
</dbReference>
<organism evidence="11 12">
    <name type="scientific">Bugula neritina</name>
    <name type="common">Brown bryozoan</name>
    <name type="synonym">Sertularia neritina</name>
    <dbReference type="NCBI Taxonomy" id="10212"/>
    <lineage>
        <taxon>Eukaryota</taxon>
        <taxon>Metazoa</taxon>
        <taxon>Spiralia</taxon>
        <taxon>Lophotrochozoa</taxon>
        <taxon>Bryozoa</taxon>
        <taxon>Gymnolaemata</taxon>
        <taxon>Cheilostomatida</taxon>
        <taxon>Flustrina</taxon>
        <taxon>Buguloidea</taxon>
        <taxon>Bugulidae</taxon>
        <taxon>Bugula</taxon>
    </lineage>
</organism>
<evidence type="ECO:0000256" key="8">
    <source>
        <dbReference type="PROSITE-ProRule" id="PRU00302"/>
    </source>
</evidence>
<evidence type="ECO:0000313" key="12">
    <source>
        <dbReference type="Proteomes" id="UP000593567"/>
    </source>
</evidence>
<dbReference type="EMBL" id="VXIV02000333">
    <property type="protein sequence ID" value="KAF6038891.1"/>
    <property type="molecule type" value="Genomic_DNA"/>
</dbReference>
<dbReference type="Pfam" id="PF01822">
    <property type="entry name" value="WSC"/>
    <property type="match status" value="1"/>
</dbReference>
<protein>
    <recommendedName>
        <fullName evidence="13">WSC domain-containing protein</fullName>
    </recommendedName>
</protein>
<dbReference type="AlphaFoldDB" id="A0A7J7KL90"/>
<proteinExistence type="predicted"/>
<gene>
    <name evidence="11" type="ORF">EB796_002798</name>
</gene>
<comment type="subcellular location">
    <subcellularLocation>
        <location evidence="1">Membrane</location>
        <topology evidence="1">Single-pass membrane protein</topology>
    </subcellularLocation>
</comment>
<evidence type="ECO:0000259" key="10">
    <source>
        <dbReference type="PROSITE" id="PS51212"/>
    </source>
</evidence>
<feature type="domain" description="WSC" evidence="10">
    <location>
        <begin position="61"/>
        <end position="152"/>
    </location>
</feature>